<dbReference type="SMR" id="A0A1U8JCC1"/>
<dbReference type="InterPro" id="IPR013078">
    <property type="entry name" value="His_Pase_superF_clade-1"/>
</dbReference>
<dbReference type="PANTHER" id="PTHR47623:SF1">
    <property type="entry name" value="OS09G0287300 PROTEIN"/>
    <property type="match status" value="1"/>
</dbReference>
<reference evidence="1" key="1">
    <citation type="journal article" date="2020" name="Nat. Genet.">
        <title>Genomic diversifications of five Gossypium allopolyploid species and their impact on cotton improvement.</title>
        <authorList>
            <person name="Chen Z.J."/>
            <person name="Sreedasyam A."/>
            <person name="Ando A."/>
            <person name="Song Q."/>
            <person name="De Santiago L.M."/>
            <person name="Hulse-Kemp A.M."/>
            <person name="Ding M."/>
            <person name="Ye W."/>
            <person name="Kirkbride R.C."/>
            <person name="Jenkins J."/>
            <person name="Plott C."/>
            <person name="Lovell J."/>
            <person name="Lin Y.M."/>
            <person name="Vaughn R."/>
            <person name="Liu B."/>
            <person name="Simpson S."/>
            <person name="Scheffler B.E."/>
            <person name="Wen L."/>
            <person name="Saski C.A."/>
            <person name="Grover C.E."/>
            <person name="Hu G."/>
            <person name="Conover J.L."/>
            <person name="Carlson J.W."/>
            <person name="Shu S."/>
            <person name="Boston L.B."/>
            <person name="Williams M."/>
            <person name="Peterson D.G."/>
            <person name="McGee K."/>
            <person name="Jones D.C."/>
            <person name="Wendel J.F."/>
            <person name="Stelly D.M."/>
            <person name="Grimwood J."/>
            <person name="Schmutz J."/>
        </authorList>
    </citation>
    <scope>NUCLEOTIDE SEQUENCE [LARGE SCALE GENOMIC DNA]</scope>
    <source>
        <strain evidence="1">cv. TM-1</strain>
    </source>
</reference>
<keyword evidence="1" id="KW-1185">Reference proteome</keyword>
<dbReference type="PaxDb" id="3635-A0A1U8JCC1"/>
<evidence type="ECO:0000313" key="1">
    <source>
        <dbReference type="Proteomes" id="UP000818029"/>
    </source>
</evidence>
<protein>
    <submittedName>
        <fullName evidence="2">Uncharacterized protein At3g52155, chloroplastic isoform X1</fullName>
    </submittedName>
</protein>
<dbReference type="SUPFAM" id="SSF53254">
    <property type="entry name" value="Phosphoglycerate mutase-like"/>
    <property type="match status" value="1"/>
</dbReference>
<evidence type="ECO:0000313" key="2">
    <source>
        <dbReference type="RefSeq" id="XP_016687966.2"/>
    </source>
</evidence>
<gene>
    <name evidence="2" type="primary">LOC107905745</name>
</gene>
<dbReference type="SMART" id="SM00855">
    <property type="entry name" value="PGAM"/>
    <property type="match status" value="1"/>
</dbReference>
<dbReference type="KEGG" id="ghi:107905745"/>
<dbReference type="STRING" id="3635.A0A1U8JCC1"/>
<organism evidence="1 2">
    <name type="scientific">Gossypium hirsutum</name>
    <name type="common">Upland cotton</name>
    <name type="synonym">Gossypium mexicanum</name>
    <dbReference type="NCBI Taxonomy" id="3635"/>
    <lineage>
        <taxon>Eukaryota</taxon>
        <taxon>Viridiplantae</taxon>
        <taxon>Streptophyta</taxon>
        <taxon>Embryophyta</taxon>
        <taxon>Tracheophyta</taxon>
        <taxon>Spermatophyta</taxon>
        <taxon>Magnoliopsida</taxon>
        <taxon>eudicotyledons</taxon>
        <taxon>Gunneridae</taxon>
        <taxon>Pentapetalae</taxon>
        <taxon>rosids</taxon>
        <taxon>malvids</taxon>
        <taxon>Malvales</taxon>
        <taxon>Malvaceae</taxon>
        <taxon>Malvoideae</taxon>
        <taxon>Gossypium</taxon>
    </lineage>
</organism>
<dbReference type="Pfam" id="PF00300">
    <property type="entry name" value="His_Phos_1"/>
    <property type="match status" value="1"/>
</dbReference>
<proteinExistence type="predicted"/>
<dbReference type="RefSeq" id="XP_016687966.2">
    <property type="nucleotide sequence ID" value="XM_016832477.2"/>
</dbReference>
<dbReference type="PANTHER" id="PTHR47623">
    <property type="entry name" value="OS09G0287300 PROTEIN"/>
    <property type="match status" value="1"/>
</dbReference>
<dbReference type="CDD" id="cd07067">
    <property type="entry name" value="HP_PGM_like"/>
    <property type="match status" value="1"/>
</dbReference>
<reference evidence="2" key="2">
    <citation type="submission" date="2025-08" db="UniProtKB">
        <authorList>
            <consortium name="RefSeq"/>
        </authorList>
    </citation>
    <scope>IDENTIFICATION</scope>
</reference>
<name>A0A1U8JCC1_GOSHI</name>
<accession>A0A1U8JCC1</accession>
<dbReference type="InterPro" id="IPR029033">
    <property type="entry name" value="His_PPase_superfam"/>
</dbReference>
<sequence>MFNFMSPFSDQAIIFNFTSIQRKTIWQIEAQRFQILKSEMNASATVGVGTCLSTSRPLSIGLTPVPICLLRRRRRCLMIGAEAEVELAASEAQPASRRLILLRHAKSSWQHPSLRDHDRPLSKTGRIDAVTVSRKLERMGWIPQLILCSDALRTRETLNIMQEEARGFLEAEVHFISSYYSIAAMDGQTAEHLQRTICQYSRDELFTIMCMGHNRGWEEAASMFTGASVELKTCNAALLEAPGKSWEEKISIYRKRWFNHNVRFGKAFAVAGYGGWKLQGIVTPSSNL</sequence>
<dbReference type="Proteomes" id="UP000818029">
    <property type="component" value="Chromosome A05"/>
</dbReference>
<dbReference type="AlphaFoldDB" id="A0A1U8JCC1"/>
<dbReference type="GeneID" id="107905745"/>
<dbReference type="Gene3D" id="3.40.50.1240">
    <property type="entry name" value="Phosphoglycerate mutase-like"/>
    <property type="match status" value="1"/>
</dbReference>